<gene>
    <name evidence="3" type="ORF">H7965_12510</name>
</gene>
<evidence type="ECO:0000256" key="2">
    <source>
        <dbReference type="SAM" id="SignalP"/>
    </source>
</evidence>
<feature type="chain" id="PRO_5040881333" evidence="2">
    <location>
        <begin position="24"/>
        <end position="191"/>
    </location>
</feature>
<name>A0A9X0QZX0_9PROT</name>
<evidence type="ECO:0000313" key="4">
    <source>
        <dbReference type="Proteomes" id="UP000600101"/>
    </source>
</evidence>
<comment type="caution">
    <text evidence="3">The sequence shown here is derived from an EMBL/GenBank/DDBJ whole genome shotgun (WGS) entry which is preliminary data.</text>
</comment>
<dbReference type="EMBL" id="JACOMF010000012">
    <property type="protein sequence ID" value="MBC4016147.1"/>
    <property type="molecule type" value="Genomic_DNA"/>
</dbReference>
<keyword evidence="2" id="KW-0732">Signal</keyword>
<reference evidence="3" key="1">
    <citation type="submission" date="2020-08" db="EMBL/GenBank/DDBJ databases">
        <authorList>
            <person name="Hu Y."/>
            <person name="Nguyen S.V."/>
            <person name="Li F."/>
            <person name="Fanning S."/>
        </authorList>
    </citation>
    <scope>NUCLEOTIDE SEQUENCE</scope>
    <source>
        <strain evidence="3">SYSU D8009</strain>
    </source>
</reference>
<dbReference type="Proteomes" id="UP000600101">
    <property type="component" value="Unassembled WGS sequence"/>
</dbReference>
<accession>A0A9X0QZX0</accession>
<sequence>MSLPPARAALAVPLLLALVGCGADTARSFGFTRDAPDEFQVTTRAPLSMPPALGELPTPRPGAERPQELSQRQAAEATLVPGAALGQAASGPRSSGEAALLSQAGRPVGDDIRRRVDEESLRLDQPDRSLVDRLIFWRSPEQPGTPLDAQREAQRLRENSALGRDVTEGETPIIQRTQSGNPVTRLLESIF</sequence>
<feature type="signal peptide" evidence="2">
    <location>
        <begin position="1"/>
        <end position="23"/>
    </location>
</feature>
<proteinExistence type="predicted"/>
<evidence type="ECO:0000313" key="3">
    <source>
        <dbReference type="EMBL" id="MBC4016147.1"/>
    </source>
</evidence>
<feature type="region of interest" description="Disordered" evidence="1">
    <location>
        <begin position="86"/>
        <end position="105"/>
    </location>
</feature>
<dbReference type="PROSITE" id="PS51257">
    <property type="entry name" value="PROKAR_LIPOPROTEIN"/>
    <property type="match status" value="1"/>
</dbReference>
<dbReference type="AlphaFoldDB" id="A0A9X0QZX0"/>
<keyword evidence="4" id="KW-1185">Reference proteome</keyword>
<protein>
    <submittedName>
        <fullName evidence="3">DUF3035 domain-containing protein</fullName>
    </submittedName>
</protein>
<dbReference type="RefSeq" id="WP_186770913.1">
    <property type="nucleotide sequence ID" value="NZ_JACOMF010000012.1"/>
</dbReference>
<dbReference type="InterPro" id="IPR021395">
    <property type="entry name" value="DUF3035"/>
</dbReference>
<evidence type="ECO:0000256" key="1">
    <source>
        <dbReference type="SAM" id="MobiDB-lite"/>
    </source>
</evidence>
<feature type="region of interest" description="Disordered" evidence="1">
    <location>
        <begin position="43"/>
        <end position="74"/>
    </location>
</feature>
<dbReference type="Pfam" id="PF11233">
    <property type="entry name" value="DUF3035"/>
    <property type="match status" value="1"/>
</dbReference>
<organism evidence="3 4">
    <name type="scientific">Siccirubricoccus deserti</name>
    <dbReference type="NCBI Taxonomy" id="2013562"/>
    <lineage>
        <taxon>Bacteria</taxon>
        <taxon>Pseudomonadati</taxon>
        <taxon>Pseudomonadota</taxon>
        <taxon>Alphaproteobacteria</taxon>
        <taxon>Acetobacterales</taxon>
        <taxon>Roseomonadaceae</taxon>
        <taxon>Siccirubricoccus</taxon>
    </lineage>
</organism>